<dbReference type="Gene3D" id="3.90.245.10">
    <property type="entry name" value="Ribonucleoside hydrolase-like"/>
    <property type="match status" value="1"/>
</dbReference>
<evidence type="ECO:0000313" key="6">
    <source>
        <dbReference type="Proteomes" id="UP000568380"/>
    </source>
</evidence>
<dbReference type="PANTHER" id="PTHR12304">
    <property type="entry name" value="INOSINE-URIDINE PREFERRING NUCLEOSIDE HYDROLASE"/>
    <property type="match status" value="1"/>
</dbReference>
<gene>
    <name evidence="5" type="ORF">HNR40_009165</name>
</gene>
<dbReference type="InterPro" id="IPR001910">
    <property type="entry name" value="Inosine/uridine_hydrolase_dom"/>
</dbReference>
<evidence type="ECO:0000313" key="5">
    <source>
        <dbReference type="EMBL" id="MBB5083660.1"/>
    </source>
</evidence>
<dbReference type="EMBL" id="JACHIN010000018">
    <property type="protein sequence ID" value="MBB5083660.1"/>
    <property type="molecule type" value="Genomic_DNA"/>
</dbReference>
<comment type="caution">
    <text evidence="5">The sequence shown here is derived from an EMBL/GenBank/DDBJ whole genome shotgun (WGS) entry which is preliminary data.</text>
</comment>
<dbReference type="RefSeq" id="WP_184972969.1">
    <property type="nucleotide sequence ID" value="NZ_JACHIN010000018.1"/>
</dbReference>
<feature type="domain" description="Inosine/uridine-preferring nucleoside hydrolase" evidence="4">
    <location>
        <begin position="7"/>
        <end position="103"/>
    </location>
</feature>
<keyword evidence="2" id="KW-0326">Glycosidase</keyword>
<accession>A0A7W8AEE6</accession>
<reference evidence="5 6" key="1">
    <citation type="submission" date="2020-08" db="EMBL/GenBank/DDBJ databases">
        <title>Genomic Encyclopedia of Type Strains, Phase IV (KMG-IV): sequencing the most valuable type-strain genomes for metagenomic binning, comparative biology and taxonomic classification.</title>
        <authorList>
            <person name="Goeker M."/>
        </authorList>
    </citation>
    <scope>NUCLEOTIDE SEQUENCE [LARGE SCALE GENOMIC DNA]</scope>
    <source>
        <strain evidence="5 6">DSM 45385</strain>
    </source>
</reference>
<sequence length="141" mass="15131">MERPACDVPLAKGAQGLAGGTADYVPQIHGEDGFGNANFPDPAYTTLVGTAAAQLTVDLARQHPGELTYIGLGPLTNLAIALLLDPDLPTRLTRIVWMGGAVRGGRAPRRRRPSSWRPARRSTCRSTSRSWAATRAPCTRR</sequence>
<dbReference type="GO" id="GO:0006152">
    <property type="term" value="P:purine nucleoside catabolic process"/>
    <property type="evidence" value="ECO:0007669"/>
    <property type="project" value="TreeGrafter"/>
</dbReference>
<dbReference type="InterPro" id="IPR036452">
    <property type="entry name" value="Ribo_hydro-like"/>
</dbReference>
<dbReference type="SUPFAM" id="SSF53590">
    <property type="entry name" value="Nucleoside hydrolase"/>
    <property type="match status" value="1"/>
</dbReference>
<proteinExistence type="predicted"/>
<keyword evidence="6" id="KW-1185">Reference proteome</keyword>
<dbReference type="InterPro" id="IPR023186">
    <property type="entry name" value="IUNH"/>
</dbReference>
<protein>
    <submittedName>
        <fullName evidence="5">Inosine-uridine nucleoside N-ribohydrolase</fullName>
    </submittedName>
</protein>
<dbReference type="Proteomes" id="UP000568380">
    <property type="component" value="Unassembled WGS sequence"/>
</dbReference>
<name>A0A7W8AEE6_9ACTN</name>
<evidence type="ECO:0000256" key="1">
    <source>
        <dbReference type="ARBA" id="ARBA00022801"/>
    </source>
</evidence>
<feature type="region of interest" description="Disordered" evidence="3">
    <location>
        <begin position="103"/>
        <end position="141"/>
    </location>
</feature>
<organism evidence="5 6">
    <name type="scientific">Nonomuraea endophytica</name>
    <dbReference type="NCBI Taxonomy" id="714136"/>
    <lineage>
        <taxon>Bacteria</taxon>
        <taxon>Bacillati</taxon>
        <taxon>Actinomycetota</taxon>
        <taxon>Actinomycetes</taxon>
        <taxon>Streptosporangiales</taxon>
        <taxon>Streptosporangiaceae</taxon>
        <taxon>Nonomuraea</taxon>
    </lineage>
</organism>
<evidence type="ECO:0000256" key="3">
    <source>
        <dbReference type="SAM" id="MobiDB-lite"/>
    </source>
</evidence>
<keyword evidence="1 5" id="KW-0378">Hydrolase</keyword>
<dbReference type="Pfam" id="PF01156">
    <property type="entry name" value="IU_nuc_hydro"/>
    <property type="match status" value="1"/>
</dbReference>
<dbReference type="PANTHER" id="PTHR12304:SF4">
    <property type="entry name" value="URIDINE NUCLEOSIDASE"/>
    <property type="match status" value="1"/>
</dbReference>
<dbReference type="GO" id="GO:0005829">
    <property type="term" value="C:cytosol"/>
    <property type="evidence" value="ECO:0007669"/>
    <property type="project" value="TreeGrafter"/>
</dbReference>
<dbReference type="AlphaFoldDB" id="A0A7W8AEE6"/>
<feature type="compositionally biased region" description="Low complexity" evidence="3">
    <location>
        <begin position="124"/>
        <end position="141"/>
    </location>
</feature>
<evidence type="ECO:0000259" key="4">
    <source>
        <dbReference type="Pfam" id="PF01156"/>
    </source>
</evidence>
<dbReference type="GO" id="GO:0008477">
    <property type="term" value="F:purine nucleosidase activity"/>
    <property type="evidence" value="ECO:0007669"/>
    <property type="project" value="TreeGrafter"/>
</dbReference>
<feature type="compositionally biased region" description="Basic residues" evidence="3">
    <location>
        <begin position="106"/>
        <end position="123"/>
    </location>
</feature>
<evidence type="ECO:0000256" key="2">
    <source>
        <dbReference type="ARBA" id="ARBA00023295"/>
    </source>
</evidence>